<name>A0A7R6PBL8_9GAMM</name>
<reference evidence="2 3" key="1">
    <citation type="journal article" date="2008" name="Int. J. Syst. Evol. Microbiol.">
        <title>Neptunomonas japonica sp. nov., an Osedax japonicus symbiont-like bacterium isolated from sediment adjacent to sperm whale carcasses off Kagoshima, Japan.</title>
        <authorList>
            <person name="Miyazaki M."/>
            <person name="Nogi Y."/>
            <person name="Fujiwara Y."/>
            <person name="Kawato M."/>
            <person name="Kubokawa K."/>
            <person name="Horikoshi K."/>
        </authorList>
    </citation>
    <scope>NUCLEOTIDE SEQUENCE [LARGE SCALE GENOMIC DNA]</scope>
    <source>
        <strain evidence="2 3">JAMM 1380</strain>
    </source>
</reference>
<feature type="domain" description="YhdP central" evidence="1">
    <location>
        <begin position="2"/>
        <end position="1271"/>
    </location>
</feature>
<accession>A0A7R6PBL8</accession>
<gene>
    <name evidence="2" type="ORF">NEJAP_2782</name>
</gene>
<evidence type="ECO:0000313" key="2">
    <source>
        <dbReference type="EMBL" id="BBB30724.1"/>
    </source>
</evidence>
<dbReference type="PANTHER" id="PTHR38690:SF1">
    <property type="entry name" value="PROTEASE"/>
    <property type="match status" value="1"/>
</dbReference>
<dbReference type="NCBIfam" id="TIGR02099">
    <property type="entry name" value="YhdP family protein"/>
    <property type="match status" value="1"/>
</dbReference>
<organism evidence="2 3">
    <name type="scientific">Neptunomonas japonica JAMM 1380</name>
    <dbReference type="NCBI Taxonomy" id="1441457"/>
    <lineage>
        <taxon>Bacteria</taxon>
        <taxon>Pseudomonadati</taxon>
        <taxon>Pseudomonadota</taxon>
        <taxon>Gammaproteobacteria</taxon>
        <taxon>Oceanospirillales</taxon>
        <taxon>Oceanospirillaceae</taxon>
        <taxon>Neptunomonas</taxon>
    </lineage>
</organism>
<dbReference type="PANTHER" id="PTHR38690">
    <property type="entry name" value="PROTEASE-RELATED"/>
    <property type="match status" value="1"/>
</dbReference>
<dbReference type="EMBL" id="AP014546">
    <property type="protein sequence ID" value="BBB30724.1"/>
    <property type="molecule type" value="Genomic_DNA"/>
</dbReference>
<proteinExistence type="predicted"/>
<keyword evidence="3" id="KW-1185">Reference proteome</keyword>
<dbReference type="RefSeq" id="WP_201347885.1">
    <property type="nucleotide sequence ID" value="NZ_AP014546.1"/>
</dbReference>
<evidence type="ECO:0000259" key="1">
    <source>
        <dbReference type="Pfam" id="PF13116"/>
    </source>
</evidence>
<dbReference type="InterPro" id="IPR011836">
    <property type="entry name" value="YhdP"/>
</dbReference>
<protein>
    <recommendedName>
        <fullName evidence="1">YhdP central domain-containing protein</fullName>
    </recommendedName>
</protein>
<sequence>MLNRLFHWVGWVLLVVLLLVAIAVALTRQFLPSIAEHKTAIEEYISDKAGTPITIQEVSAHWDGKYPTFHLQNIRTYSDSATGPEVDFSIHRVDAEIDLFASIFARFPIFSILNIDQTSVSLRQRDGRWGTLGTSSSSVSSDGLVRHVINMLVQQPEVSFTNARLSLHPQQGAVQKISPITFLLNNAGDQHYLYGSLTLALADSNSSNVEFAIETENLPVDPLLGDYKLYAKVSNFGQQLLNLDLVDLPFDIKDLDMGTELWGRWSNQRVEALQGQLSIKRLSFEQESLENIIDSAVTFALQPTSAEKFKLVISDLLVQNSQARIEMPFISTDISLNKGKVLLHQANLKELDLAMWSQWFLGKPYMPESLDDALLKLQPQGSIKNVTVVWADPHNLAKLQGEGDLRGVSVDDYYGAPVLKNVTGRIAFTEISGDIDLDTESFVMGFPGIFSENWEYREASGRVSWIIEEREGHSSPVVTVNSSLLNLENESLSASGRFSMYLPLDRMHQTELTLLIALKNADAKQAPLYIPPAEVGESLHRWVSAAIKEGTVKDGMLLLRAGTRSLEGRLPPTVQLYFDVERATVKFQPDWPVVKQADMTISLDGEALDITASTGVLLNSRASKIQVHLPARSDQLSVKTSVLGDAKDIFTLLKTTSLHDLVGDGLDSWSLSGKHKTEVAVLLPLSEKGVPIVKVSSRFDKGRFESVSEKLVFNDVSGDLDFSTEKGLSSNNVKASFMNAPVAVRIEPVEKTQQLPEVTRVYLSGKISIDALKKQTELSLLNSAKGAAVINARLDLCSGVATCNKLVVDSSLKGVELQAPAPFGKTADAMMPLQIVGQLGSDSPVWRYKLGSQLRGVTKSIESASRTRLSFGGERPQEPVEAGIWVDGAIDQVDLAQLKAFMVQNNWWSSESLSDSQGGLKQLALHIGRLSAGDVQVGNVDLVVNAEGSNQTAIGFVSPKVAGEILFPKEGSTAYIVNLDHWYLDKNQEPSKGDNALKQEIFDTSEWPLVQLSINKLYLDSKPVGQWRMEIEPDPAGQLTVKNIAGRFGKFSLTGDAGWRLKGGQPASYMNIALQGGDLGTLLNNFGYEGVIESQSTNITSDVSWSGYPWGFETRNLNGNFKMLLKKGRIIETGQHSNILRLFGILNLNTVVRRLQLNFTDLVKAGVAFDRVSAHYLLNSGIAYSQEPFSLDGPSANVNMQGSINIVDQTLDSEVDVVLPVTSNLPVAAVLLGAPQIAGAVFLLDKLIGDKFERVSTIKYQLSGPWVEPDVKSITPLAAKSSNDTSGQEGDKK</sequence>
<dbReference type="KEGG" id="njp:NEJAP_2782"/>
<evidence type="ECO:0000313" key="3">
    <source>
        <dbReference type="Proteomes" id="UP000595332"/>
    </source>
</evidence>
<dbReference type="Proteomes" id="UP000595332">
    <property type="component" value="Chromosome"/>
</dbReference>
<dbReference type="Pfam" id="PF13116">
    <property type="entry name" value="YhdP"/>
    <property type="match status" value="1"/>
</dbReference>
<dbReference type="InterPro" id="IPR025263">
    <property type="entry name" value="YhdP_central"/>
</dbReference>